<dbReference type="Pfam" id="PF17921">
    <property type="entry name" value="Integrase_H2C2"/>
    <property type="match status" value="1"/>
</dbReference>
<name>A0A836JIM0_9HYME</name>
<dbReference type="GO" id="GO:0003676">
    <property type="term" value="F:nucleic acid binding"/>
    <property type="evidence" value="ECO:0007669"/>
    <property type="project" value="InterPro"/>
</dbReference>
<evidence type="ECO:0000259" key="2">
    <source>
        <dbReference type="Pfam" id="PF17921"/>
    </source>
</evidence>
<dbReference type="InterPro" id="IPR036397">
    <property type="entry name" value="RNaseH_sf"/>
</dbReference>
<evidence type="ECO:0000313" key="4">
    <source>
        <dbReference type="Proteomes" id="UP000668214"/>
    </source>
</evidence>
<dbReference type="EMBL" id="JAANIA010002398">
    <property type="protein sequence ID" value="KAG5314888.1"/>
    <property type="molecule type" value="Genomic_DNA"/>
</dbReference>
<dbReference type="Gene3D" id="1.10.340.70">
    <property type="match status" value="1"/>
</dbReference>
<dbReference type="FunFam" id="1.10.340.70:FF:000001">
    <property type="entry name" value="Retrovirus-related Pol polyprotein from transposon gypsy-like Protein"/>
    <property type="match status" value="1"/>
</dbReference>
<evidence type="ECO:0000256" key="1">
    <source>
        <dbReference type="SAM" id="MobiDB-lite"/>
    </source>
</evidence>
<feature type="non-terminal residue" evidence="3">
    <location>
        <position position="1"/>
    </location>
</feature>
<keyword evidence="4" id="KW-1185">Reference proteome</keyword>
<feature type="non-terminal residue" evidence="3">
    <location>
        <position position="513"/>
    </location>
</feature>
<proteinExistence type="predicted"/>
<dbReference type="InterPro" id="IPR012337">
    <property type="entry name" value="RNaseH-like_sf"/>
</dbReference>
<reference evidence="3" key="1">
    <citation type="submission" date="2020-02" db="EMBL/GenBank/DDBJ databases">
        <title>Relaxed selection underlies rapid genomic changes in the transitions from sociality to social parasitism in ants.</title>
        <authorList>
            <person name="Bi X."/>
        </authorList>
    </citation>
    <scope>NUCLEOTIDE SEQUENCE</scope>
    <source>
        <strain evidence="3">BGI-DK2014c</strain>
        <tissue evidence="3">Whole body</tissue>
    </source>
</reference>
<dbReference type="AlphaFoldDB" id="A0A836JIM0"/>
<comment type="caution">
    <text evidence="3">The sequence shown here is derived from an EMBL/GenBank/DDBJ whole genome shotgun (WGS) entry which is preliminary data.</text>
</comment>
<feature type="compositionally biased region" description="Basic and acidic residues" evidence="1">
    <location>
        <begin position="107"/>
        <end position="118"/>
    </location>
</feature>
<accession>A0A836JIM0</accession>
<evidence type="ECO:0000313" key="3">
    <source>
        <dbReference type="EMBL" id="KAG5314888.1"/>
    </source>
</evidence>
<sequence length="513" mass="58681">MEAHKISGNALKQPDKCEFLKTENADALSRNSVDVEETNCNIINHHKPLNLNDPKDAETISKMLEELDEENEEDEDFKLYLTDDEPLEDLFPDDHPPEEDTNSTSLTRKETEKPREPQTMENTITHNIPQSIIIKCSLEAKQQKIEIPSRISYPEISHNKRMRRKEKEKLKGKTGPIIINDQIIKNNILDSRDLLFLRKDNVAYFVDTNGRSLDSGSQKLFERNEIPRLEDLALGKAKVVKYKKYYHLAFPISEGQREGPTMTFTQISAVIKDLRFVTEELKLETISIAKTGHINNVPWSNIKTALQLVFVDSSTNLIICNGLVKYLPKDLRSTIIGEMHCLPTGGHRGVTKTYNRIKHKYHWENLKSDVQRYIQQCLQCQLKKLVRQPMIITDTPGSSFDKVAMDIVGPLLKTRRGNEYILTLQDQLTKFCIGIPLSDQTSETIAEAFVNRFICVLAAPEMMLASIIKSNMKETLITLGCAQHSDKLRAGMYPSIYNKHKNICIYIYICVCV</sequence>
<feature type="region of interest" description="Disordered" evidence="1">
    <location>
        <begin position="86"/>
        <end position="120"/>
    </location>
</feature>
<gene>
    <name evidence="3" type="primary">Pol_40</name>
    <name evidence="3" type="ORF">G6Z78_0010895</name>
</gene>
<protein>
    <submittedName>
        <fullName evidence="3">POL4 protein</fullName>
    </submittedName>
</protein>
<feature type="compositionally biased region" description="Acidic residues" evidence="1">
    <location>
        <begin position="86"/>
        <end position="101"/>
    </location>
</feature>
<feature type="domain" description="Integrase zinc-binding" evidence="2">
    <location>
        <begin position="328"/>
        <end position="384"/>
    </location>
</feature>
<dbReference type="Gene3D" id="3.30.420.10">
    <property type="entry name" value="Ribonuclease H-like superfamily/Ribonuclease H"/>
    <property type="match status" value="1"/>
</dbReference>
<dbReference type="PANTHER" id="PTHR47266">
    <property type="entry name" value="ENDONUCLEASE-RELATED"/>
    <property type="match status" value="1"/>
</dbReference>
<dbReference type="SUPFAM" id="SSF53098">
    <property type="entry name" value="Ribonuclease H-like"/>
    <property type="match status" value="1"/>
</dbReference>
<dbReference type="InterPro" id="IPR041588">
    <property type="entry name" value="Integrase_H2C2"/>
</dbReference>
<dbReference type="Proteomes" id="UP000668214">
    <property type="component" value="Unassembled WGS sequence"/>
</dbReference>
<dbReference type="InterPro" id="IPR052160">
    <property type="entry name" value="Gypsy_RT_Integrase-like"/>
</dbReference>
<organism evidence="3 4">
    <name type="scientific">Pseudoatta argentina</name>
    <dbReference type="NCBI Taxonomy" id="621737"/>
    <lineage>
        <taxon>Eukaryota</taxon>
        <taxon>Metazoa</taxon>
        <taxon>Ecdysozoa</taxon>
        <taxon>Arthropoda</taxon>
        <taxon>Hexapoda</taxon>
        <taxon>Insecta</taxon>
        <taxon>Pterygota</taxon>
        <taxon>Neoptera</taxon>
        <taxon>Endopterygota</taxon>
        <taxon>Hymenoptera</taxon>
        <taxon>Apocrita</taxon>
        <taxon>Aculeata</taxon>
        <taxon>Formicoidea</taxon>
        <taxon>Formicidae</taxon>
        <taxon>Myrmicinae</taxon>
        <taxon>Pseudoatta</taxon>
    </lineage>
</organism>